<dbReference type="PANTHER" id="PTHR46401:SF2">
    <property type="entry name" value="GLYCOSYLTRANSFERASE WBBK-RELATED"/>
    <property type="match status" value="1"/>
</dbReference>
<keyword evidence="4" id="KW-1185">Reference proteome</keyword>
<dbReference type="Pfam" id="PF13439">
    <property type="entry name" value="Glyco_transf_4"/>
    <property type="match status" value="1"/>
</dbReference>
<dbReference type="Gene3D" id="3.40.50.2000">
    <property type="entry name" value="Glycogen Phosphorylase B"/>
    <property type="match status" value="2"/>
</dbReference>
<dbReference type="SUPFAM" id="SSF53756">
    <property type="entry name" value="UDP-Glycosyltransferase/glycogen phosphorylase"/>
    <property type="match status" value="1"/>
</dbReference>
<comment type="caution">
    <text evidence="3">The sequence shown here is derived from an EMBL/GenBank/DDBJ whole genome shotgun (WGS) entry which is preliminary data.</text>
</comment>
<dbReference type="CDD" id="cd03801">
    <property type="entry name" value="GT4_PimA-like"/>
    <property type="match status" value="1"/>
</dbReference>
<name>A0A2D0N5Y4_FLAN2</name>
<reference evidence="3 4" key="1">
    <citation type="submission" date="2017-10" db="EMBL/GenBank/DDBJ databases">
        <title>The draft genome sequence of Lewinella nigricans NBRC 102662.</title>
        <authorList>
            <person name="Wang K."/>
        </authorList>
    </citation>
    <scope>NUCLEOTIDE SEQUENCE [LARGE SCALE GENOMIC DNA]</scope>
    <source>
        <strain evidence="3 4">NBRC 102662</strain>
    </source>
</reference>
<dbReference type="GO" id="GO:0009103">
    <property type="term" value="P:lipopolysaccharide biosynthetic process"/>
    <property type="evidence" value="ECO:0007669"/>
    <property type="project" value="TreeGrafter"/>
</dbReference>
<keyword evidence="1 3" id="KW-0808">Transferase</keyword>
<dbReference type="Pfam" id="PF13692">
    <property type="entry name" value="Glyco_trans_1_4"/>
    <property type="match status" value="1"/>
</dbReference>
<dbReference type="RefSeq" id="WP_099152828.1">
    <property type="nucleotide sequence ID" value="NZ_PDUD01000029.1"/>
</dbReference>
<dbReference type="Proteomes" id="UP000223913">
    <property type="component" value="Unassembled WGS sequence"/>
</dbReference>
<evidence type="ECO:0000259" key="2">
    <source>
        <dbReference type="Pfam" id="PF13439"/>
    </source>
</evidence>
<dbReference type="OrthoDB" id="9807209at2"/>
<proteinExistence type="predicted"/>
<dbReference type="AlphaFoldDB" id="A0A2D0N5Y4"/>
<sequence length="403" mass="46585">MKILQLCKKFPYPLRDGESIAVNNLSRALKEEGCEISLLAMNTSKHFYDSKVLPDALAHYREVITVEVDNRIRIWDAFKNLFSEESYHIARFVSPAFTQKLYQVLRENEYDLIQLETPYLAPYIPVIKKLSKAPIAMRAHNVEHEIWDRISRNTRFLPKKWYLQYLTRKLQAYEIQQLNNYDVLVAITERDLAKFRNLGFRNLGLSVPIGINPDDYRPNFSSYKKHLSISFIGSLDWMPNQEGLMWFLDKVWENVHSHFPELTLHIAGRNTPEWILSLKRKNVVIHGEVPSAKHFINKHSLMLVPLRSGSGMRAKILEGMALGKTVISTSIGLEGIHARDRAEVLIANTAEDFIQSIQYCYQSNGELKRMGERALDFVGQHYDSRSIARKLVQAYASFTVEAI</sequence>
<protein>
    <submittedName>
        <fullName evidence="3">Glycosyl transferase family 1</fullName>
    </submittedName>
</protein>
<dbReference type="PANTHER" id="PTHR46401">
    <property type="entry name" value="GLYCOSYLTRANSFERASE WBBK-RELATED"/>
    <property type="match status" value="1"/>
</dbReference>
<dbReference type="InterPro" id="IPR028098">
    <property type="entry name" value="Glyco_trans_4-like_N"/>
</dbReference>
<evidence type="ECO:0000313" key="4">
    <source>
        <dbReference type="Proteomes" id="UP000223913"/>
    </source>
</evidence>
<accession>A0A2D0N5Y4</accession>
<dbReference type="EMBL" id="PDUD01000029">
    <property type="protein sequence ID" value="PHN03796.1"/>
    <property type="molecule type" value="Genomic_DNA"/>
</dbReference>
<evidence type="ECO:0000313" key="3">
    <source>
        <dbReference type="EMBL" id="PHN03796.1"/>
    </source>
</evidence>
<evidence type="ECO:0000256" key="1">
    <source>
        <dbReference type="ARBA" id="ARBA00022679"/>
    </source>
</evidence>
<gene>
    <name evidence="3" type="ORF">CRP01_24930</name>
</gene>
<feature type="domain" description="Glycosyltransferase subfamily 4-like N-terminal" evidence="2">
    <location>
        <begin position="21"/>
        <end position="201"/>
    </location>
</feature>
<organism evidence="3 4">
    <name type="scientific">Flavilitoribacter nigricans (strain ATCC 23147 / DSM 23189 / NBRC 102662 / NCIMB 1420 / SS-2)</name>
    <name type="common">Lewinella nigricans</name>
    <dbReference type="NCBI Taxonomy" id="1122177"/>
    <lineage>
        <taxon>Bacteria</taxon>
        <taxon>Pseudomonadati</taxon>
        <taxon>Bacteroidota</taxon>
        <taxon>Saprospiria</taxon>
        <taxon>Saprospirales</taxon>
        <taxon>Lewinellaceae</taxon>
        <taxon>Flavilitoribacter</taxon>
    </lineage>
</organism>
<dbReference type="GO" id="GO:0016757">
    <property type="term" value="F:glycosyltransferase activity"/>
    <property type="evidence" value="ECO:0007669"/>
    <property type="project" value="TreeGrafter"/>
</dbReference>